<gene>
    <name evidence="1" type="ORF">METZ01_LOCUS160423</name>
</gene>
<dbReference type="EMBL" id="UINC01027761">
    <property type="protein sequence ID" value="SVB07569.1"/>
    <property type="molecule type" value="Genomic_DNA"/>
</dbReference>
<organism evidence="1">
    <name type="scientific">marine metagenome</name>
    <dbReference type="NCBI Taxonomy" id="408172"/>
    <lineage>
        <taxon>unclassified sequences</taxon>
        <taxon>metagenomes</taxon>
        <taxon>ecological metagenomes</taxon>
    </lineage>
</organism>
<sequence length="32" mass="3758">MYSFWEKDIDTKINNGRNRFIIAILQSSSPNV</sequence>
<protein>
    <submittedName>
        <fullName evidence="1">Uncharacterized protein</fullName>
    </submittedName>
</protein>
<evidence type="ECO:0000313" key="1">
    <source>
        <dbReference type="EMBL" id="SVB07569.1"/>
    </source>
</evidence>
<dbReference type="AlphaFoldDB" id="A0A382B1I3"/>
<proteinExistence type="predicted"/>
<accession>A0A382B1I3</accession>
<reference evidence="1" key="1">
    <citation type="submission" date="2018-05" db="EMBL/GenBank/DDBJ databases">
        <authorList>
            <person name="Lanie J.A."/>
            <person name="Ng W.-L."/>
            <person name="Kazmierczak K.M."/>
            <person name="Andrzejewski T.M."/>
            <person name="Davidsen T.M."/>
            <person name="Wayne K.J."/>
            <person name="Tettelin H."/>
            <person name="Glass J.I."/>
            <person name="Rusch D."/>
            <person name="Podicherti R."/>
            <person name="Tsui H.-C.T."/>
            <person name="Winkler M.E."/>
        </authorList>
    </citation>
    <scope>NUCLEOTIDE SEQUENCE</scope>
</reference>
<name>A0A382B1I3_9ZZZZ</name>